<gene>
    <name evidence="1" type="ORF">A3F84_16825</name>
</gene>
<comment type="caution">
    <text evidence="1">The sequence shown here is derived from an EMBL/GenBank/DDBJ whole genome shotgun (WGS) entry which is preliminary data.</text>
</comment>
<dbReference type="EMBL" id="MFKF01000224">
    <property type="protein sequence ID" value="OGG49766.1"/>
    <property type="molecule type" value="Genomic_DNA"/>
</dbReference>
<name>A0A1F6CKJ2_HANXR</name>
<accession>A0A1F6CKJ2</accession>
<dbReference type="Proteomes" id="UP000178606">
    <property type="component" value="Unassembled WGS sequence"/>
</dbReference>
<dbReference type="AlphaFoldDB" id="A0A1F6CKJ2"/>
<evidence type="ECO:0000313" key="1">
    <source>
        <dbReference type="EMBL" id="OGG49766.1"/>
    </source>
</evidence>
<protein>
    <submittedName>
        <fullName evidence="1">Uncharacterized protein</fullName>
    </submittedName>
</protein>
<organism evidence="1 2">
    <name type="scientific">Handelsmanbacteria sp. (strain RIFCSPLOWO2_12_FULL_64_10)</name>
    <dbReference type="NCBI Taxonomy" id="1817868"/>
    <lineage>
        <taxon>Bacteria</taxon>
        <taxon>Candidatus Handelsmaniibacteriota</taxon>
    </lineage>
</organism>
<sequence length="142" mass="15432">MDLPPQSTLPWTPGLLRAGVAVVPAIHRWCAAPATIPSETLVSQLAGFAPRQRVPWDRGPVVLLLDGNRAGASRRANRRAFDNRYHQNTDLLPSPDLLSGLGYRHSVWMSDGPLAADLAPYIARLEESQISVEVDLVAVPGH</sequence>
<reference evidence="1 2" key="1">
    <citation type="journal article" date="2016" name="Nat. Commun.">
        <title>Thousands of microbial genomes shed light on interconnected biogeochemical processes in an aquifer system.</title>
        <authorList>
            <person name="Anantharaman K."/>
            <person name="Brown C.T."/>
            <person name="Hug L.A."/>
            <person name="Sharon I."/>
            <person name="Castelle C.J."/>
            <person name="Probst A.J."/>
            <person name="Thomas B.C."/>
            <person name="Singh A."/>
            <person name="Wilkins M.J."/>
            <person name="Karaoz U."/>
            <person name="Brodie E.L."/>
            <person name="Williams K.H."/>
            <person name="Hubbard S.S."/>
            <person name="Banfield J.F."/>
        </authorList>
    </citation>
    <scope>NUCLEOTIDE SEQUENCE [LARGE SCALE GENOMIC DNA]</scope>
    <source>
        <strain evidence="2">RIFCSPLOWO2_12_FULL_64_10</strain>
    </source>
</reference>
<proteinExistence type="predicted"/>
<evidence type="ECO:0000313" key="2">
    <source>
        <dbReference type="Proteomes" id="UP000178606"/>
    </source>
</evidence>